<accession>E4ZQC2</accession>
<feature type="compositionally biased region" description="Polar residues" evidence="1">
    <location>
        <begin position="1641"/>
        <end position="1665"/>
    </location>
</feature>
<feature type="region of interest" description="Disordered" evidence="1">
    <location>
        <begin position="993"/>
        <end position="1022"/>
    </location>
</feature>
<feature type="transmembrane region" description="Helical" evidence="2">
    <location>
        <begin position="217"/>
        <end position="237"/>
    </location>
</feature>
<feature type="compositionally biased region" description="Basic and acidic residues" evidence="1">
    <location>
        <begin position="1616"/>
        <end position="1626"/>
    </location>
</feature>
<evidence type="ECO:0000313" key="3">
    <source>
        <dbReference type="EMBL" id="CBX93597.1"/>
    </source>
</evidence>
<feature type="transmembrane region" description="Helical" evidence="2">
    <location>
        <begin position="620"/>
        <end position="639"/>
    </location>
</feature>
<feature type="transmembrane region" description="Helical" evidence="2">
    <location>
        <begin position="594"/>
        <end position="611"/>
    </location>
</feature>
<feature type="region of interest" description="Disordered" evidence="1">
    <location>
        <begin position="1400"/>
        <end position="1590"/>
    </location>
</feature>
<feature type="compositionally biased region" description="Low complexity" evidence="1">
    <location>
        <begin position="1671"/>
        <end position="1682"/>
    </location>
</feature>
<feature type="transmembrane region" description="Helical" evidence="2">
    <location>
        <begin position="563"/>
        <end position="588"/>
    </location>
</feature>
<dbReference type="EMBL" id="FP929116">
    <property type="protein sequence ID" value="CBX93597.1"/>
    <property type="molecule type" value="Genomic_DNA"/>
</dbReference>
<feature type="compositionally biased region" description="Basic and acidic residues" evidence="1">
    <location>
        <begin position="1576"/>
        <end position="1590"/>
    </location>
</feature>
<reference evidence="4" key="1">
    <citation type="journal article" date="2011" name="Nat. Commun.">
        <title>Effector diversification within compartments of the Leptosphaeria maculans genome affected by Repeat-Induced Point mutations.</title>
        <authorList>
            <person name="Rouxel T."/>
            <person name="Grandaubert J."/>
            <person name="Hane J.K."/>
            <person name="Hoede C."/>
            <person name="van de Wouw A.P."/>
            <person name="Couloux A."/>
            <person name="Dominguez V."/>
            <person name="Anthouard V."/>
            <person name="Bally P."/>
            <person name="Bourras S."/>
            <person name="Cozijnsen A.J."/>
            <person name="Ciuffetti L.M."/>
            <person name="Degrave A."/>
            <person name="Dilmaghani A."/>
            <person name="Duret L."/>
            <person name="Fudal I."/>
            <person name="Goodwin S.B."/>
            <person name="Gout L."/>
            <person name="Glaser N."/>
            <person name="Linglin J."/>
            <person name="Kema G.H.J."/>
            <person name="Lapalu N."/>
            <person name="Lawrence C.B."/>
            <person name="May K."/>
            <person name="Meyer M."/>
            <person name="Ollivier B."/>
            <person name="Poulain J."/>
            <person name="Schoch C.L."/>
            <person name="Simon A."/>
            <person name="Spatafora J.W."/>
            <person name="Stachowiak A."/>
            <person name="Turgeon B.G."/>
            <person name="Tyler B.M."/>
            <person name="Vincent D."/>
            <person name="Weissenbach J."/>
            <person name="Amselem J."/>
            <person name="Quesneville H."/>
            <person name="Oliver R.P."/>
            <person name="Wincker P."/>
            <person name="Balesdent M.-H."/>
            <person name="Howlett B.J."/>
        </authorList>
    </citation>
    <scope>NUCLEOTIDE SEQUENCE [LARGE SCALE GENOMIC DNA]</scope>
    <source>
        <strain evidence="4">JN3 / isolate v23.1.3 / race Av1-4-5-6-7-8</strain>
    </source>
</reference>
<sequence>MAALVGCALFLVARLWVPEPLTVGVAIIAMDSSIIVPYLAPTYETAAAWFEDQTAGLSSKGGTTSLFTTKPAASRIDEVAGAEPTDTKEYDRTVFFQNGDTVVYHAPLTILGTRFTFEPHTISREAAHGELLNSDMLPTPFPNGVYPSLATATTLEMEDELVSIPPPVRTETPQQGTTQALRYISTAFTDLIQSKLQEWALRIYEKCKAIGGEIANIPYAALTTGLLAVLAAGFLLIRKYSHQASATIGRWMGQGLRASGLILVQLESWIMSTSITPLYYTWNGVVASPTLMLKNIRTVLIRERRYSVGFAALILCPLVLVTFFIQRHVQGLIAKIRRLDDSIQTIRVGLGAPLDWLLRSYPIFGSLVMTGLSLSIGLFIVQPILNSLWDFIALYVAGLPFGEDVLFRNVPVLGHVYKMQVQHDMHSTHILKEFLSVLTSNIWEQFVKSGQMLFYGPYAIFEILRASVRATLIEVFHFASSMVESGSRTLRTLCEILINNSMSSLRLLQSLSSSLIEMASGVARFVFLVVGSIFHSPVTMLLKEFHVFTCKKLILCGTQKCSIGWEYLILVPWLTIWTSLLLILPYIALKLSPNLWPIIVASGLLFAFTVHQRECAQENMIVCGTLLFWFLAWCFSRQITQASAFIDRRYNGELGRRLAKVQYDISQWWLRVTTPDTPLSITHLANIELPTSLRNQEELATVVEKEEAAAETEILRKEAKQPETTIDRSIVNQVDADVREPDGIVEVDDFEDYMPTRRSISVRQSSEPTFGDPLDYVPFELLVESTLPNNSTPLGDAAQGSLEHHEITPIPESALETPIGVGLDDEVKTPAEGPRVTISRPPNPESFSINFGQERQSGSLLATQAQDFPPSAVPSPVTGSPILLKVPESSTEGPAETKKQYTPVVQIAEEDSKPLEPLASVPQANITFDSVLADQPNDEAASLSSLPQPNISLPDVNRMEIAEAAPAPAMAVVNNEDEQACKPSDVSWPISLQTSQDAPYGLPDRDQNVENEERKEESASEAVDVVLENTDAPLDTGLDPNYCTDADVLSTDAMDESRLNEESEGDTEILDAPVEPSLQDVQVHEASQEPSTQISGDSQGESQDVLQQHPITPQSTNNWPASMETAPPQFSFQFEPSPFQFNPSRFQFNPTQTFNEATPTPTFSTNWSAQSFTFTPETFMQYADPQNLSHGPNDTELNPMLSSNNNFTSTAQPIVAPSQMSSYVLPSFDAPIPTSQSSATPPRPSQLNFQSPEIPVLSQDTIVRTSPMQTDNTCNPPHDSQDGESDIDMSDVQVSKVPSEQAMPAGYPVTLSPKPQTVYRPITEMVELYRPHLGTSKFINNTALAQNKKLLEQNPNCMPSLPTDSAYREVDSKVLKAHGPNSHQFANTQIMQKWYHPLNPDNIVESEEDSDEEMAQDPTPVKTEWDSQSSRAEQGGIAHDELRLQTSHTAEYPAKFRPDVHTEYDSSDESTASAETNSHEQEENRVASLKANDESREEEYQRKLEREAESMRKAQELMDELDRKARELEEEAKASYARMAEDSSNDVQNANQGQHKFVPDITDALSADSSTRRRRSMEEAHEWHQADLTEEQARYMEEWGIKTKAELDEITGEAKVDDEYVDDQPRSLKPRLKAIPRSKAQPRSSKQMQSSMGLARSEPQTTAVSSRERSPSPAMEAPSGSSPSPPMQPPSGSPTPPPEVQSSSAPVYRDYFVYNNTGSCDSEGTYYDHEGEPHDAFYNTNTYDLETTVHGQVITLMQDPNATGPTEVFAWRRIDDKLVRWTGM</sequence>
<dbReference type="OrthoDB" id="3694395at2759"/>
<evidence type="ECO:0000256" key="2">
    <source>
        <dbReference type="SAM" id="Phobius"/>
    </source>
</evidence>
<feature type="compositionally biased region" description="Pro residues" evidence="1">
    <location>
        <begin position="1683"/>
        <end position="1699"/>
    </location>
</feature>
<feature type="region of interest" description="Disordered" evidence="1">
    <location>
        <begin position="1082"/>
        <end position="1131"/>
    </location>
</feature>
<feature type="region of interest" description="Disordered" evidence="1">
    <location>
        <begin position="1616"/>
        <end position="1703"/>
    </location>
</feature>
<protein>
    <submittedName>
        <fullName evidence="3">Predicted protein</fullName>
    </submittedName>
</protein>
<feature type="transmembrane region" description="Helical" evidence="2">
    <location>
        <begin position="306"/>
        <end position="325"/>
    </location>
</feature>
<feature type="compositionally biased region" description="Basic and acidic residues" evidence="1">
    <location>
        <begin position="1454"/>
        <end position="1464"/>
    </location>
</feature>
<name>E4ZQC2_LEPMJ</name>
<keyword evidence="2" id="KW-0472">Membrane</keyword>
<feature type="compositionally biased region" description="Basic and acidic residues" evidence="1">
    <location>
        <begin position="1003"/>
        <end position="1018"/>
    </location>
</feature>
<dbReference type="InParanoid" id="E4ZQC2"/>
<keyword evidence="2" id="KW-0812">Transmembrane</keyword>
<evidence type="ECO:0000256" key="1">
    <source>
        <dbReference type="SAM" id="MobiDB-lite"/>
    </source>
</evidence>
<evidence type="ECO:0000313" key="4">
    <source>
        <dbReference type="Proteomes" id="UP000002668"/>
    </source>
</evidence>
<feature type="compositionally biased region" description="Acidic residues" evidence="1">
    <location>
        <begin position="1404"/>
        <end position="1415"/>
    </location>
</feature>
<dbReference type="HOGENOM" id="CLU_238504_0_0_1"/>
<feature type="region of interest" description="Disordered" evidence="1">
    <location>
        <begin position="1267"/>
        <end position="1291"/>
    </location>
</feature>
<keyword evidence="4" id="KW-1185">Reference proteome</keyword>
<dbReference type="GeneID" id="13284852"/>
<feature type="compositionally biased region" description="Basic and acidic residues" evidence="1">
    <location>
        <begin position="1477"/>
        <end position="1533"/>
    </location>
</feature>
<gene>
    <name evidence="3" type="ORF">LEMA_P032710.1</name>
</gene>
<keyword evidence="2" id="KW-1133">Transmembrane helix</keyword>
<proteinExistence type="predicted"/>
<organism evidence="4">
    <name type="scientific">Leptosphaeria maculans (strain JN3 / isolate v23.1.3 / race Av1-4-5-6-7-8)</name>
    <name type="common">Blackleg fungus</name>
    <name type="synonym">Phoma lingam</name>
    <dbReference type="NCBI Taxonomy" id="985895"/>
    <lineage>
        <taxon>Eukaryota</taxon>
        <taxon>Fungi</taxon>
        <taxon>Dikarya</taxon>
        <taxon>Ascomycota</taxon>
        <taxon>Pezizomycotina</taxon>
        <taxon>Dothideomycetes</taxon>
        <taxon>Pleosporomycetidae</taxon>
        <taxon>Pleosporales</taxon>
        <taxon>Pleosporineae</taxon>
        <taxon>Leptosphaeriaceae</taxon>
        <taxon>Plenodomus</taxon>
        <taxon>Plenodomus lingam/Leptosphaeria maculans species complex</taxon>
    </lineage>
</organism>
<feature type="compositionally biased region" description="Polar residues" evidence="1">
    <location>
        <begin position="1545"/>
        <end position="1554"/>
    </location>
</feature>
<feature type="compositionally biased region" description="Polar residues" evidence="1">
    <location>
        <begin position="1088"/>
        <end position="1120"/>
    </location>
</feature>
<dbReference type="Proteomes" id="UP000002668">
    <property type="component" value="Genome"/>
</dbReference>
<dbReference type="VEuPathDB" id="FungiDB:LEMA_P032710.1"/>
<feature type="transmembrane region" description="Helical" evidence="2">
    <location>
        <begin position="363"/>
        <end position="385"/>
    </location>
</feature>